<evidence type="ECO:0000313" key="2">
    <source>
        <dbReference type="Proteomes" id="UP000813215"/>
    </source>
</evidence>
<protein>
    <submittedName>
        <fullName evidence="1">Uncharacterized protein</fullName>
    </submittedName>
</protein>
<organism evidence="1 2">
    <name type="scientific">Pelatocladus maniniholoensis HA4357-MV3</name>
    <dbReference type="NCBI Taxonomy" id="1117104"/>
    <lineage>
        <taxon>Bacteria</taxon>
        <taxon>Bacillati</taxon>
        <taxon>Cyanobacteriota</taxon>
        <taxon>Cyanophyceae</taxon>
        <taxon>Nostocales</taxon>
        <taxon>Nostocaceae</taxon>
        <taxon>Pelatocladus</taxon>
    </lineage>
</organism>
<dbReference type="Proteomes" id="UP000813215">
    <property type="component" value="Unassembled WGS sequence"/>
</dbReference>
<proteinExistence type="predicted"/>
<comment type="caution">
    <text evidence="1">The sequence shown here is derived from an EMBL/GenBank/DDBJ whole genome shotgun (WGS) entry which is preliminary data.</text>
</comment>
<dbReference type="AlphaFoldDB" id="A0A9E3HCL7"/>
<name>A0A9E3HCL7_9NOST</name>
<dbReference type="EMBL" id="JAHHHW010000143">
    <property type="protein sequence ID" value="MBW4434821.1"/>
    <property type="molecule type" value="Genomic_DNA"/>
</dbReference>
<sequence length="81" mass="8931">MTLTGKWSASNGNKDIYIIQNGITVLVHWTETNPYWNYSSGIVNNNEVKMSFGGGDQSSGAIASDWNQISWSNGSSWSRVN</sequence>
<evidence type="ECO:0000313" key="1">
    <source>
        <dbReference type="EMBL" id="MBW4434821.1"/>
    </source>
</evidence>
<reference evidence="1" key="2">
    <citation type="journal article" date="2022" name="Microbiol. Resour. Announc.">
        <title>Metagenome Sequencing to Explore Phylogenomics of Terrestrial Cyanobacteria.</title>
        <authorList>
            <person name="Ward R.D."/>
            <person name="Stajich J.E."/>
            <person name="Johansen J.R."/>
            <person name="Huntemann M."/>
            <person name="Clum A."/>
            <person name="Foster B."/>
            <person name="Foster B."/>
            <person name="Roux S."/>
            <person name="Palaniappan K."/>
            <person name="Varghese N."/>
            <person name="Mukherjee S."/>
            <person name="Reddy T.B.K."/>
            <person name="Daum C."/>
            <person name="Copeland A."/>
            <person name="Chen I.A."/>
            <person name="Ivanova N.N."/>
            <person name="Kyrpides N.C."/>
            <person name="Shapiro N."/>
            <person name="Eloe-Fadrosh E.A."/>
            <person name="Pietrasiak N."/>
        </authorList>
    </citation>
    <scope>NUCLEOTIDE SEQUENCE</scope>
    <source>
        <strain evidence="1">HA4357-MV3</strain>
    </source>
</reference>
<accession>A0A9E3HCL7</accession>
<reference evidence="1" key="1">
    <citation type="submission" date="2021-05" db="EMBL/GenBank/DDBJ databases">
        <authorList>
            <person name="Pietrasiak N."/>
            <person name="Ward R."/>
            <person name="Stajich J.E."/>
            <person name="Kurbessoian T."/>
        </authorList>
    </citation>
    <scope>NUCLEOTIDE SEQUENCE</scope>
    <source>
        <strain evidence="1">HA4357-MV3</strain>
    </source>
</reference>
<gene>
    <name evidence="1" type="ORF">KME28_24685</name>
</gene>